<dbReference type="InterPro" id="IPR001611">
    <property type="entry name" value="Leu-rich_rpt"/>
</dbReference>
<sequence length="407" mass="47158">MQPNHEIQSKEDLLSHFGSSKQLEILELEQMENLLTLNALPEVWEDASNRNLLSFSQEFVQQTKEVTFDNKWIKHIYLISFLTYLTELSLYNNKVSDISAVSKLKNLKKLDLSCNSIEDISALQSLLNLTHLHLFQNNLTSYTVALPNLVYLSLSYNKLQDKSGLQHSPKLERLYLSLTETTDLRTIPHQLFGLKVQYLSDNNITEIPHLSNFVDLLILKLGNNNQLQNIGPLKFCTQLTKLNIFETSVAEIWPLQFMKKLKSLYMYHTLVVGLLPLQYLQTRVFLKYIFASYSCVIDISPLLVNLIQRIVFLGQQNYCRYTQASLQFLDFQVSTPELKFYSKILKVHSSHKQIRNIMNDNKITKLRTSLTLKKNAVSTVFDNCARKMNTQLELLSYFLQSSNTQLQ</sequence>
<evidence type="ECO:0000313" key="4">
    <source>
        <dbReference type="EMBL" id="CAI9921470.1"/>
    </source>
</evidence>
<dbReference type="InterPro" id="IPR032675">
    <property type="entry name" value="LRR_dom_sf"/>
</dbReference>
<evidence type="ECO:0000313" key="3">
    <source>
        <dbReference type="EMBL" id="CAI9921463.1"/>
    </source>
</evidence>
<dbReference type="AlphaFoldDB" id="A0AA86NKG6"/>
<keyword evidence="1" id="KW-0433">Leucine-rich repeat</keyword>
<dbReference type="Proteomes" id="UP001642409">
    <property type="component" value="Unassembled WGS sequence"/>
</dbReference>
<evidence type="ECO:0000313" key="6">
    <source>
        <dbReference type="EMBL" id="CAL6075499.1"/>
    </source>
</evidence>
<dbReference type="EMBL" id="CATOUU010000224">
    <property type="protein sequence ID" value="CAI9921470.1"/>
    <property type="molecule type" value="Genomic_DNA"/>
</dbReference>
<evidence type="ECO:0000313" key="7">
    <source>
        <dbReference type="Proteomes" id="UP001642409"/>
    </source>
</evidence>
<dbReference type="PANTHER" id="PTHR46652:SF3">
    <property type="entry name" value="LEUCINE-RICH REPEAT-CONTAINING PROTEIN 9"/>
    <property type="match status" value="1"/>
</dbReference>
<dbReference type="SMART" id="SM00365">
    <property type="entry name" value="LRR_SD22"/>
    <property type="match status" value="4"/>
</dbReference>
<protein>
    <submittedName>
        <fullName evidence="4">Leucine-rich repeat domain-containing protein</fullName>
    </submittedName>
    <submittedName>
        <fullName evidence="5">Leucine-rich_repeat domain-containing protein</fullName>
    </submittedName>
</protein>
<dbReference type="Pfam" id="PF12799">
    <property type="entry name" value="LRR_4"/>
    <property type="match status" value="1"/>
</dbReference>
<dbReference type="EMBL" id="CATOUU010000224">
    <property type="protein sequence ID" value="CAI9921463.1"/>
    <property type="molecule type" value="Genomic_DNA"/>
</dbReference>
<evidence type="ECO:0000313" key="5">
    <source>
        <dbReference type="EMBL" id="CAL6075485.1"/>
    </source>
</evidence>
<dbReference type="InterPro" id="IPR025875">
    <property type="entry name" value="Leu-rich_rpt_4"/>
</dbReference>
<gene>
    <name evidence="5" type="ORF">HINF_LOCUS57229</name>
    <name evidence="6" type="ORF">HINF_LOCUS57236</name>
    <name evidence="3" type="ORF">HINF_LOCUS9108</name>
    <name evidence="4" type="ORF">HINF_LOCUS9115</name>
</gene>
<dbReference type="PANTHER" id="PTHR46652">
    <property type="entry name" value="LEUCINE-RICH REPEAT AND IQ DOMAIN-CONTAINING PROTEIN 1-RELATED"/>
    <property type="match status" value="1"/>
</dbReference>
<keyword evidence="2" id="KW-0677">Repeat</keyword>
<accession>A0AA86NKG6</accession>
<dbReference type="InterPro" id="IPR050836">
    <property type="entry name" value="SDS22/Internalin_LRR"/>
</dbReference>
<name>A0AA86NKG6_9EUKA</name>
<organism evidence="4">
    <name type="scientific">Hexamita inflata</name>
    <dbReference type="NCBI Taxonomy" id="28002"/>
    <lineage>
        <taxon>Eukaryota</taxon>
        <taxon>Metamonada</taxon>
        <taxon>Diplomonadida</taxon>
        <taxon>Hexamitidae</taxon>
        <taxon>Hexamitinae</taxon>
        <taxon>Hexamita</taxon>
    </lineage>
</organism>
<dbReference type="PROSITE" id="PS51450">
    <property type="entry name" value="LRR"/>
    <property type="match status" value="4"/>
</dbReference>
<keyword evidence="7" id="KW-1185">Reference proteome</keyword>
<reference evidence="5 7" key="2">
    <citation type="submission" date="2024-07" db="EMBL/GenBank/DDBJ databases">
        <authorList>
            <person name="Akdeniz Z."/>
        </authorList>
    </citation>
    <scope>NUCLEOTIDE SEQUENCE [LARGE SCALE GENOMIC DNA]</scope>
</reference>
<dbReference type="EMBL" id="CAXDID020000314">
    <property type="protein sequence ID" value="CAL6075499.1"/>
    <property type="molecule type" value="Genomic_DNA"/>
</dbReference>
<evidence type="ECO:0000256" key="1">
    <source>
        <dbReference type="ARBA" id="ARBA00022614"/>
    </source>
</evidence>
<reference evidence="4" key="1">
    <citation type="submission" date="2023-06" db="EMBL/GenBank/DDBJ databases">
        <authorList>
            <person name="Kurt Z."/>
        </authorList>
    </citation>
    <scope>NUCLEOTIDE SEQUENCE</scope>
</reference>
<dbReference type="SUPFAM" id="SSF52058">
    <property type="entry name" value="L domain-like"/>
    <property type="match status" value="1"/>
</dbReference>
<comment type="caution">
    <text evidence="4">The sequence shown here is derived from an EMBL/GenBank/DDBJ whole genome shotgun (WGS) entry which is preliminary data.</text>
</comment>
<dbReference type="Gene3D" id="3.80.10.10">
    <property type="entry name" value="Ribonuclease Inhibitor"/>
    <property type="match status" value="2"/>
</dbReference>
<proteinExistence type="predicted"/>
<evidence type="ECO:0000256" key="2">
    <source>
        <dbReference type="ARBA" id="ARBA00022737"/>
    </source>
</evidence>
<dbReference type="EMBL" id="CAXDID020000314">
    <property type="protein sequence ID" value="CAL6075485.1"/>
    <property type="molecule type" value="Genomic_DNA"/>
</dbReference>